<dbReference type="GeneID" id="93584823"/>
<evidence type="ECO:0000259" key="6">
    <source>
        <dbReference type="PROSITE" id="PS50006"/>
    </source>
</evidence>
<organism evidence="7 8">
    <name type="scientific">Arthrobotrys flagrans</name>
    <name type="common">Nematode-trapping fungus</name>
    <name type="synonym">Trichothecium flagrans</name>
    <dbReference type="NCBI Taxonomy" id="97331"/>
    <lineage>
        <taxon>Eukaryota</taxon>
        <taxon>Fungi</taxon>
        <taxon>Dikarya</taxon>
        <taxon>Ascomycota</taxon>
        <taxon>Pezizomycotina</taxon>
        <taxon>Orbiliomycetes</taxon>
        <taxon>Orbiliales</taxon>
        <taxon>Orbiliaceae</taxon>
        <taxon>Arthrobotrys</taxon>
    </lineage>
</organism>
<feature type="region of interest" description="Disordered" evidence="5">
    <location>
        <begin position="765"/>
        <end position="857"/>
    </location>
</feature>
<dbReference type="GO" id="GO:0007095">
    <property type="term" value="P:mitotic G2 DNA damage checkpoint signaling"/>
    <property type="evidence" value="ECO:0007669"/>
    <property type="project" value="InterPro"/>
</dbReference>
<evidence type="ECO:0000256" key="3">
    <source>
        <dbReference type="ARBA" id="ARBA00023204"/>
    </source>
</evidence>
<dbReference type="PROSITE" id="PS50006">
    <property type="entry name" value="FHA_DOMAIN"/>
    <property type="match status" value="1"/>
</dbReference>
<comment type="subcellular location">
    <subcellularLocation>
        <location evidence="1">Nucleus</location>
    </subcellularLocation>
</comment>
<dbReference type="GO" id="GO:0030870">
    <property type="term" value="C:Mre11 complex"/>
    <property type="evidence" value="ECO:0007669"/>
    <property type="project" value="InterPro"/>
</dbReference>
<dbReference type="AlphaFoldDB" id="A0A437AAN7"/>
<dbReference type="EMBL" id="SAEB01000003">
    <property type="protein sequence ID" value="RVD88323.1"/>
    <property type="molecule type" value="Genomic_DNA"/>
</dbReference>
<dbReference type="STRING" id="97331.A0A437AAN7"/>
<feature type="compositionally biased region" description="Polar residues" evidence="5">
    <location>
        <begin position="814"/>
        <end position="823"/>
    </location>
</feature>
<protein>
    <recommendedName>
        <fullName evidence="6">FHA domain-containing protein</fullName>
    </recommendedName>
</protein>
<evidence type="ECO:0000256" key="2">
    <source>
        <dbReference type="ARBA" id="ARBA00022763"/>
    </source>
</evidence>
<proteinExistence type="predicted"/>
<dbReference type="OrthoDB" id="552194at2759"/>
<feature type="compositionally biased region" description="Acidic residues" evidence="5">
    <location>
        <begin position="511"/>
        <end position="521"/>
    </location>
</feature>
<dbReference type="PANTHER" id="PTHR12162">
    <property type="entry name" value="NIBRIN-RELATED"/>
    <property type="match status" value="1"/>
</dbReference>
<feature type="compositionally biased region" description="Low complexity" evidence="5">
    <location>
        <begin position="786"/>
        <end position="795"/>
    </location>
</feature>
<evidence type="ECO:0000256" key="5">
    <source>
        <dbReference type="SAM" id="MobiDB-lite"/>
    </source>
</evidence>
<dbReference type="Proteomes" id="UP000283090">
    <property type="component" value="Unassembled WGS sequence"/>
</dbReference>
<feature type="compositionally biased region" description="Low complexity" evidence="5">
    <location>
        <begin position="406"/>
        <end position="421"/>
    </location>
</feature>
<dbReference type="InterPro" id="IPR000253">
    <property type="entry name" value="FHA_dom"/>
</dbReference>
<keyword evidence="3" id="KW-0234">DNA repair</keyword>
<feature type="region of interest" description="Disordered" evidence="5">
    <location>
        <begin position="719"/>
        <end position="750"/>
    </location>
</feature>
<dbReference type="VEuPathDB" id="FungiDB:DFL_002512"/>
<accession>A0A437AAN7</accession>
<feature type="compositionally biased region" description="Basic and acidic residues" evidence="5">
    <location>
        <begin position="537"/>
        <end position="549"/>
    </location>
</feature>
<evidence type="ECO:0000313" key="8">
    <source>
        <dbReference type="Proteomes" id="UP000283090"/>
    </source>
</evidence>
<dbReference type="InterPro" id="IPR032429">
    <property type="entry name" value="Nibrin_BRCT2"/>
</dbReference>
<evidence type="ECO:0000256" key="1">
    <source>
        <dbReference type="ARBA" id="ARBA00004123"/>
    </source>
</evidence>
<sequence length="857" mass="94582">MWILDTDTDLLGGRRTWVRPGAEAIFGRTQFAGATQKAISRRHIVLKVDEVPKYDGLSIRHYSKLTLKDESKKGSTVDGEFINGTSVVLDPTIDHEFQMATAPQIFRLRYEPQIFTIHSSSKKKPTDPKLLLKPYLSKLEQLDIKCIPEFLPGKTTVAVVPKRNLPISLRALINGAWVVTSAFVDAIAAAATQVRDNNGELLDSPLQQDIVANWPDPLGFLPPPGQEPNPKAPGYFKPNPKRKTMFEKWVVVCCTQQHMDIFTGPITDGGGKTELFNLREGRTKPAELIVRIDRLGKKVIVLHPNVEGDWYVKFRREVEERTGVRFAEQNEFLDAVLLADARELAKPYEAEESSVVVHESIELPAPPPSTEVPKESQPVTRKTRSHDHDEEPVAKPEPSQMPPPTRTSTTSSLRTQTRSSRYVSQIKIDDSDDEDFTPLPPPPPSSSGATAKLGGTGQSTKPASSVAANTSFSSRTISQGAGRNTQLSVISETQQPQSLQSHGTKRRVIPSDDDDDEDDNAIMDRILTGQATMKRRKVEEEAKRAETAKPMKILPSAQKKAEEPPTPEPEPIKAEGEEVDTKPAKGKKKAVDSKVIQTAQEIRRKEEAKAAEEDAANEMSPEEIAAVAKMRNLAVVEVFEIAVRTDDPTGRSQAYGDEGNRWDTAWNGRRNFKKFKKRSRNGEAEGPMRRMGGRIMVPLVEHKAKDYGTGEGYWIEPQQSSAAAGKRRESQANVSHVSETQMGGASAGRNGKGVMEVIVDMSDDEFFEEETARDESLVAKKSQGRSQGTQQASGRAAGGTARGGTQTSTAPAKRTTSNRNSVSEEPAKKKAKTMAIFTNEESEDEDSDDDELKFKFR</sequence>
<dbReference type="GO" id="GO:0003684">
    <property type="term" value="F:damaged DNA binding"/>
    <property type="evidence" value="ECO:0007669"/>
    <property type="project" value="TreeGrafter"/>
</dbReference>
<dbReference type="RefSeq" id="XP_067493867.1">
    <property type="nucleotide sequence ID" value="XM_067631310.1"/>
</dbReference>
<evidence type="ECO:0000313" key="7">
    <source>
        <dbReference type="EMBL" id="RVD88323.1"/>
    </source>
</evidence>
<feature type="compositionally biased region" description="Polar residues" evidence="5">
    <location>
        <begin position="458"/>
        <end position="502"/>
    </location>
</feature>
<comment type="caution">
    <text evidence="7">The sequence shown here is derived from an EMBL/GenBank/DDBJ whole genome shotgun (WGS) entry which is preliminary data.</text>
</comment>
<feature type="domain" description="FHA" evidence="6">
    <location>
        <begin position="10"/>
        <end position="82"/>
    </location>
</feature>
<keyword evidence="4" id="KW-0539">Nucleus</keyword>
<dbReference type="InterPro" id="IPR040227">
    <property type="entry name" value="Nibrin-rel"/>
</dbReference>
<feature type="compositionally biased region" description="Polar residues" evidence="5">
    <location>
        <begin position="731"/>
        <end position="743"/>
    </location>
</feature>
<evidence type="ECO:0000256" key="4">
    <source>
        <dbReference type="ARBA" id="ARBA00023242"/>
    </source>
</evidence>
<feature type="compositionally biased region" description="Basic and acidic residues" evidence="5">
    <location>
        <begin position="570"/>
        <end position="583"/>
    </location>
</feature>
<dbReference type="GO" id="GO:0000724">
    <property type="term" value="P:double-strand break repair via homologous recombination"/>
    <property type="evidence" value="ECO:0007669"/>
    <property type="project" value="TreeGrafter"/>
</dbReference>
<feature type="compositionally biased region" description="Acidic residues" evidence="5">
    <location>
        <begin position="840"/>
        <end position="851"/>
    </location>
</feature>
<feature type="region of interest" description="Disordered" evidence="5">
    <location>
        <begin position="362"/>
        <end position="595"/>
    </location>
</feature>
<keyword evidence="2" id="KW-0227">DNA damage</keyword>
<name>A0A437AAN7_ARTFL</name>
<dbReference type="PANTHER" id="PTHR12162:SF0">
    <property type="entry name" value="NIBRIN"/>
    <property type="match status" value="1"/>
</dbReference>
<reference evidence="7 8" key="1">
    <citation type="submission" date="2019-01" db="EMBL/GenBank/DDBJ databases">
        <title>Intercellular communication is required for trap formation in the nematode-trapping fungus Duddingtonia flagrans.</title>
        <authorList>
            <person name="Youssar L."/>
            <person name="Wernet V."/>
            <person name="Hensel N."/>
            <person name="Hildebrandt H.-G."/>
            <person name="Fischer R."/>
        </authorList>
    </citation>
    <scope>NUCLEOTIDE SEQUENCE [LARGE SCALE GENOMIC DNA]</scope>
    <source>
        <strain evidence="7 8">CBS H-5679</strain>
    </source>
</reference>
<gene>
    <name evidence="7" type="ORF">DFL_002512</name>
</gene>
<dbReference type="Gene3D" id="2.60.200.20">
    <property type="match status" value="1"/>
</dbReference>
<keyword evidence="8" id="KW-1185">Reference proteome</keyword>
<dbReference type="Pfam" id="PF16508">
    <property type="entry name" value="NIBRIN_BRCT_II"/>
    <property type="match status" value="1"/>
</dbReference>